<gene>
    <name evidence="3" type="ORF">MPPM_1648</name>
</gene>
<dbReference type="OrthoDB" id="9811261at2"/>
<keyword evidence="1" id="KW-0285">Flavoprotein</keyword>
<sequence>MVGRPSPDALASLKADLSGRVALIEEPARVRKRSRDFFWYSPVLDAALKGLSGDLVAEAASEAEVIAVASACARHGVPLTVRGGGTGNYGQAVPLHGGVVLDVSGLDRVEWQRDGAVRTGPGLRMNRLDTLLAEGGEEIRMHPSTKRTASIGGFVAGGSGGIGSVNYGQLRERGNIRAARVVTLEPEPRVLELTGDAVNGVAHAYGTTGIVTALEMPLAPVHPWIDVIVAFDDFLTAAEVGLAVGRDPAITKKLVTPIAWPLPQWFTALRGSCPPGQAILIAMVAEASLPAFRARVAREGGTITLETPLDDSPGHTPLYEYSWNHTTLQVLKTDRSWTYLQSLHSADGLMQSVAEMAALFPDEIVPHLELIEFAGRLTYAGIPLLKFTDADRLNHIIEAHEARGVSIANPHVYTLEDGTRHKRAETDQLGFKRLTDPMGLMNPGKMRTFTPAAVTRAACFT</sequence>
<dbReference type="Pfam" id="PF01565">
    <property type="entry name" value="FAD_binding_4"/>
    <property type="match status" value="1"/>
</dbReference>
<proteinExistence type="predicted"/>
<dbReference type="InterPro" id="IPR016166">
    <property type="entry name" value="FAD-bd_PCMH"/>
</dbReference>
<dbReference type="InterPro" id="IPR036318">
    <property type="entry name" value="FAD-bd_PCMH-like_sf"/>
</dbReference>
<organism evidence="3 4">
    <name type="scientific">Methylorubrum populi</name>
    <dbReference type="NCBI Taxonomy" id="223967"/>
    <lineage>
        <taxon>Bacteria</taxon>
        <taxon>Pseudomonadati</taxon>
        <taxon>Pseudomonadota</taxon>
        <taxon>Alphaproteobacteria</taxon>
        <taxon>Hyphomicrobiales</taxon>
        <taxon>Methylobacteriaceae</taxon>
        <taxon>Methylorubrum</taxon>
    </lineage>
</organism>
<keyword evidence="1" id="KW-0274">FAD</keyword>
<evidence type="ECO:0000313" key="3">
    <source>
        <dbReference type="EMBL" id="BAU90253.1"/>
    </source>
</evidence>
<dbReference type="Proteomes" id="UP000218288">
    <property type="component" value="Chromosome"/>
</dbReference>
<dbReference type="AlphaFoldDB" id="A0A160PDU3"/>
<dbReference type="GO" id="GO:0008720">
    <property type="term" value="F:D-lactate dehydrogenase (NAD+) activity"/>
    <property type="evidence" value="ECO:0007669"/>
    <property type="project" value="TreeGrafter"/>
</dbReference>
<evidence type="ECO:0000256" key="1">
    <source>
        <dbReference type="ARBA" id="ARBA00022827"/>
    </source>
</evidence>
<dbReference type="Gene3D" id="3.30.465.10">
    <property type="match status" value="1"/>
</dbReference>
<evidence type="ECO:0000259" key="2">
    <source>
        <dbReference type="PROSITE" id="PS51387"/>
    </source>
</evidence>
<dbReference type="SUPFAM" id="SSF56176">
    <property type="entry name" value="FAD-binding/transporter-associated domain-like"/>
    <property type="match status" value="1"/>
</dbReference>
<dbReference type="InterPro" id="IPR006094">
    <property type="entry name" value="Oxid_FAD_bind_N"/>
</dbReference>
<feature type="domain" description="FAD-binding PCMH-type" evidence="2">
    <location>
        <begin position="48"/>
        <end position="221"/>
    </location>
</feature>
<dbReference type="EMBL" id="AP014809">
    <property type="protein sequence ID" value="BAU90253.1"/>
    <property type="molecule type" value="Genomic_DNA"/>
</dbReference>
<dbReference type="RefSeq" id="WP_096484619.1">
    <property type="nucleotide sequence ID" value="NZ_AP014809.1"/>
</dbReference>
<dbReference type="PROSITE" id="PS51387">
    <property type="entry name" value="FAD_PCMH"/>
    <property type="match status" value="1"/>
</dbReference>
<accession>A0A160PDU3</accession>
<dbReference type="GO" id="GO:0004458">
    <property type="term" value="F:D-lactate dehydrogenase (cytochrome) activity"/>
    <property type="evidence" value="ECO:0007669"/>
    <property type="project" value="TreeGrafter"/>
</dbReference>
<dbReference type="GO" id="GO:1903457">
    <property type="term" value="P:lactate catabolic process"/>
    <property type="evidence" value="ECO:0007669"/>
    <property type="project" value="TreeGrafter"/>
</dbReference>
<dbReference type="PANTHER" id="PTHR11748:SF119">
    <property type="entry name" value="D-2-HYDROXYGLUTARATE DEHYDROGENASE"/>
    <property type="match status" value="1"/>
</dbReference>
<dbReference type="InterPro" id="IPR016169">
    <property type="entry name" value="FAD-bd_PCMH_sub2"/>
</dbReference>
<reference evidence="3 4" key="1">
    <citation type="journal article" date="2016" name="Genome Announc.">
        <title>Complete Genome Sequence of Methylobacterium populi P-1M, Isolated from Pink-Pigmented Household Biofilm.</title>
        <authorList>
            <person name="Morohoshi T."/>
            <person name="Ikeda T."/>
        </authorList>
    </citation>
    <scope>NUCLEOTIDE SEQUENCE [LARGE SCALE GENOMIC DNA]</scope>
    <source>
        <strain evidence="3 4">P-1M</strain>
    </source>
</reference>
<name>A0A160PDU3_9HYPH</name>
<dbReference type="GO" id="GO:0071949">
    <property type="term" value="F:FAD binding"/>
    <property type="evidence" value="ECO:0007669"/>
    <property type="project" value="InterPro"/>
</dbReference>
<dbReference type="PANTHER" id="PTHR11748">
    <property type="entry name" value="D-LACTATE DEHYDROGENASE"/>
    <property type="match status" value="1"/>
</dbReference>
<evidence type="ECO:0000313" key="4">
    <source>
        <dbReference type="Proteomes" id="UP000218288"/>
    </source>
</evidence>
<protein>
    <submittedName>
        <fullName evidence="3">FAD linked oxidase</fullName>
    </submittedName>
</protein>